<dbReference type="PANTHER" id="PTHR30612:SF0">
    <property type="entry name" value="CHLOROPLAST PROTEIN-TRANSPORTING ATPASE"/>
    <property type="match status" value="1"/>
</dbReference>
<dbReference type="Proteomes" id="UP000243626">
    <property type="component" value="Chromosome"/>
</dbReference>
<protein>
    <recommendedName>
        <fullName evidence="14 15">Protein translocase subunit SecA</fullName>
        <ecNumber evidence="14">7.4.2.8</ecNumber>
    </recommendedName>
</protein>
<dbReference type="SUPFAM" id="SSF81886">
    <property type="entry name" value="Helical scaffold and wing domains of SecA"/>
    <property type="match status" value="1"/>
</dbReference>
<evidence type="ECO:0000256" key="16">
    <source>
        <dbReference type="SAM" id="Coils"/>
    </source>
</evidence>
<comment type="subunit">
    <text evidence="14">Monomer and homodimer. Part of the essential Sec protein translocation apparatus which comprises SecA, SecYEG and auxiliary proteins SecDF. Other proteins may also be involved.</text>
</comment>
<keyword evidence="6" id="KW-0479">Metal-binding</keyword>
<dbReference type="EMBL" id="CP136964">
    <property type="protein sequence ID" value="WOS95974.1"/>
    <property type="molecule type" value="Genomic_DNA"/>
</dbReference>
<dbReference type="PROSITE" id="PS51192">
    <property type="entry name" value="HELICASE_ATP_BIND_1"/>
    <property type="match status" value="1"/>
</dbReference>
<feature type="coiled-coil region" evidence="16">
    <location>
        <begin position="1"/>
        <end position="28"/>
    </location>
</feature>
<dbReference type="Pfam" id="PF01043">
    <property type="entry name" value="SecA_PP_bind"/>
    <property type="match status" value="1"/>
</dbReference>
<dbReference type="Pfam" id="PF02810">
    <property type="entry name" value="SEC-C"/>
    <property type="match status" value="1"/>
</dbReference>
<dbReference type="Pfam" id="PF07517">
    <property type="entry name" value="SecA_DEAD"/>
    <property type="match status" value="1"/>
</dbReference>
<dbReference type="Pfam" id="PF21090">
    <property type="entry name" value="P-loop_SecA"/>
    <property type="match status" value="2"/>
</dbReference>
<dbReference type="InterPro" id="IPR011116">
    <property type="entry name" value="SecA_Wing/Scaffold"/>
</dbReference>
<feature type="domain" description="Helicase C-terminal" evidence="19">
    <location>
        <begin position="425"/>
        <end position="592"/>
    </location>
</feature>
<dbReference type="InterPro" id="IPR014018">
    <property type="entry name" value="SecA_motor_DEAD"/>
</dbReference>
<dbReference type="SUPFAM" id="SSF81767">
    <property type="entry name" value="Pre-protein crosslinking domain of SecA"/>
    <property type="match status" value="1"/>
</dbReference>
<dbReference type="Gene3D" id="1.10.3060.10">
    <property type="entry name" value="Helical scaffold and wing domains of SecA"/>
    <property type="match status" value="1"/>
</dbReference>
<dbReference type="FunFam" id="3.40.50.300:FF:000429">
    <property type="entry name" value="Preprotein translocase subunit SecA"/>
    <property type="match status" value="1"/>
</dbReference>
<evidence type="ECO:0000256" key="6">
    <source>
        <dbReference type="ARBA" id="ARBA00022723"/>
    </source>
</evidence>
<feature type="binding site" evidence="14">
    <location>
        <position position="499"/>
    </location>
    <ligand>
        <name>ATP</name>
        <dbReference type="ChEBI" id="CHEBI:30616"/>
    </ligand>
</feature>
<dbReference type="FunFam" id="3.90.1440.10:FF:000001">
    <property type="entry name" value="Preprotein translocase subunit SecA"/>
    <property type="match status" value="1"/>
</dbReference>
<keyword evidence="11 14" id="KW-1278">Translocase</keyword>
<name>A0AAF1BMF1_9STAP</name>
<keyword evidence="8" id="KW-0862">Zinc</keyword>
<dbReference type="CDD" id="cd18803">
    <property type="entry name" value="SF2_C_secA"/>
    <property type="match status" value="1"/>
</dbReference>
<keyword evidence="5 14" id="KW-0963">Cytoplasm</keyword>
<dbReference type="InterPro" id="IPR014001">
    <property type="entry name" value="Helicase_ATP-bd"/>
</dbReference>
<evidence type="ECO:0000313" key="21">
    <source>
        <dbReference type="EMBL" id="WOS95974.1"/>
    </source>
</evidence>
<evidence type="ECO:0000256" key="11">
    <source>
        <dbReference type="ARBA" id="ARBA00022967"/>
    </source>
</evidence>
<evidence type="ECO:0000256" key="10">
    <source>
        <dbReference type="ARBA" id="ARBA00022927"/>
    </source>
</evidence>
<dbReference type="GO" id="GO:0005524">
    <property type="term" value="F:ATP binding"/>
    <property type="evidence" value="ECO:0007669"/>
    <property type="project" value="UniProtKB-UniRule"/>
</dbReference>
<dbReference type="PRINTS" id="PR00906">
    <property type="entry name" value="SECA"/>
</dbReference>
<keyword evidence="4 14" id="KW-1003">Cell membrane</keyword>
<dbReference type="InterPro" id="IPR036670">
    <property type="entry name" value="SecA_X-link_sf"/>
</dbReference>
<dbReference type="CDD" id="cd17928">
    <property type="entry name" value="DEXDc_SecA"/>
    <property type="match status" value="1"/>
</dbReference>
<dbReference type="GO" id="GO:0031522">
    <property type="term" value="C:cell envelope Sec protein transport complex"/>
    <property type="evidence" value="ECO:0007669"/>
    <property type="project" value="TreeGrafter"/>
</dbReference>
<dbReference type="NCBIfam" id="NF006630">
    <property type="entry name" value="PRK09200.1"/>
    <property type="match status" value="1"/>
</dbReference>
<feature type="binding site" evidence="14">
    <location>
        <position position="92"/>
    </location>
    <ligand>
        <name>ATP</name>
        <dbReference type="ChEBI" id="CHEBI:30616"/>
    </ligand>
</feature>
<dbReference type="KEGG" id="nmy:CJ229_007765"/>
<evidence type="ECO:0000256" key="1">
    <source>
        <dbReference type="ARBA" id="ARBA00001947"/>
    </source>
</evidence>
<keyword evidence="12 14" id="KW-0811">Translocation</keyword>
<keyword evidence="7 14" id="KW-0547">Nucleotide-binding</keyword>
<evidence type="ECO:0000256" key="17">
    <source>
        <dbReference type="SAM" id="MobiDB-lite"/>
    </source>
</evidence>
<dbReference type="Gene3D" id="3.40.50.300">
    <property type="entry name" value="P-loop containing nucleotide triphosphate hydrolases"/>
    <property type="match status" value="3"/>
</dbReference>
<dbReference type="GO" id="GO:0005829">
    <property type="term" value="C:cytosol"/>
    <property type="evidence" value="ECO:0007669"/>
    <property type="project" value="TreeGrafter"/>
</dbReference>
<comment type="subcellular location">
    <subcellularLocation>
        <location evidence="14">Cell membrane</location>
        <topology evidence="14">Peripheral membrane protein</topology>
        <orientation evidence="14">Cytoplasmic side</orientation>
    </subcellularLocation>
    <subcellularLocation>
        <location evidence="14">Cytoplasm</location>
    </subcellularLocation>
    <text evidence="14">Distribution is 50-50.</text>
</comment>
<evidence type="ECO:0000256" key="12">
    <source>
        <dbReference type="ARBA" id="ARBA00023010"/>
    </source>
</evidence>
<dbReference type="InterPro" id="IPR027417">
    <property type="entry name" value="P-loop_NTPase"/>
</dbReference>
<evidence type="ECO:0000259" key="20">
    <source>
        <dbReference type="PROSITE" id="PS51196"/>
    </source>
</evidence>
<evidence type="ECO:0000256" key="9">
    <source>
        <dbReference type="ARBA" id="ARBA00022840"/>
    </source>
</evidence>
<dbReference type="GO" id="GO:0046872">
    <property type="term" value="F:metal ion binding"/>
    <property type="evidence" value="ECO:0007669"/>
    <property type="project" value="UniProtKB-KW"/>
</dbReference>
<dbReference type="PROSITE" id="PS51194">
    <property type="entry name" value="HELICASE_CTER"/>
    <property type="match status" value="1"/>
</dbReference>
<dbReference type="AlphaFoldDB" id="A0AAF1BMF1"/>
<keyword evidence="9 14" id="KW-0067">ATP-binding</keyword>
<dbReference type="SMART" id="SM00958">
    <property type="entry name" value="SecA_PP_bind"/>
    <property type="match status" value="1"/>
</dbReference>
<dbReference type="GO" id="GO:0043952">
    <property type="term" value="P:protein transport by the Sec complex"/>
    <property type="evidence" value="ECO:0007669"/>
    <property type="project" value="TreeGrafter"/>
</dbReference>
<evidence type="ECO:0000259" key="18">
    <source>
        <dbReference type="PROSITE" id="PS51192"/>
    </source>
</evidence>
<dbReference type="HAMAP" id="MF_01382">
    <property type="entry name" value="SecA"/>
    <property type="match status" value="1"/>
</dbReference>
<evidence type="ECO:0000256" key="4">
    <source>
        <dbReference type="ARBA" id="ARBA00022475"/>
    </source>
</evidence>
<evidence type="ECO:0000256" key="14">
    <source>
        <dbReference type="HAMAP-Rule" id="MF_01382"/>
    </source>
</evidence>
<dbReference type="GO" id="GO:0005886">
    <property type="term" value="C:plasma membrane"/>
    <property type="evidence" value="ECO:0007669"/>
    <property type="project" value="UniProtKB-SubCell"/>
</dbReference>
<keyword evidence="3 14" id="KW-0813">Transport</keyword>
<dbReference type="Pfam" id="PF07516">
    <property type="entry name" value="SecA_SW"/>
    <property type="match status" value="1"/>
</dbReference>
<sequence length="841" mass="97343">MSMLRKLFDGNKRELKSLEKEMKKVLALEERYSTYSDSELQQETEKFKAKLTEHSEDRKKQDKILDQILPEAFAVVREASQRTLEMKPFPVQIMGGIALHKGDIAEMKTGEGKTLTATMPVYLNALTGRGVHVITVNEYLSSVQSEEMAKLYNFLGLTVGLNLNQKNSEEKREAYNCDITYTTNNELGFDYLRDNMVAYKEDRVQRPLNYCVVDEVDSILIDEARTPLIISGQADERVTEYQQAQLFVSTLKKEQDYTYDVRKNTILLTEDGMTKAEKWYKLDNLYDVKNVSTLHHINQALKANYTMERNVDYVVNDGEVLIVDKFTGRTMPGRRFSEGLHQALEAKEAVEIQRESKTLASITFQNFFRLYNKLSGMTGTAKTEEEEFLDIYNMRVTQIPTNRPVQREDLNDRIYSTKDNKYKAVIEEVVERYKRGQPVLIGTVAVETSEIISDLLRRAGVRHNVLNAKNHEQEAQIVEDAGQRGQVTIATNMAGRGTDIKLGEGVRELGGLAVIGTERHESRRIDDQLRGRSGRQGDVGVSTFYLSLEDDLMKRFGSERIQAMMEKLGMENEMLESRFITRNVESAQKRVEGNNFDARKRVLEYDEVLRTQREIIYGERNEIIDKKDVRDLLHGMIDNSIERTIHYYNDQDSSMIDYETFKELLEQYYVREGEIEMDDLVGQSTESIIELIKEKAYKELERKEEILTPERMRQFERMMMLRTIDQKWTEHIDSMDQLRTGIHLRSYGQINPLREYQNEGLEMFEEMMNAIEDSTARMTLKSEVQSDEEIKREQVVDKNKMQASDGKKKMKKQPVVKKQTVGRNDPCPCGSGKKYKNCHGA</sequence>
<dbReference type="RefSeq" id="WP_102167879.1">
    <property type="nucleotide sequence ID" value="NZ_CP136964.1"/>
</dbReference>
<keyword evidence="22" id="KW-1185">Reference proteome</keyword>
<dbReference type="InterPro" id="IPR020937">
    <property type="entry name" value="SecA_CS"/>
</dbReference>
<comment type="similarity">
    <text evidence="2 14 15">Belongs to the SecA family.</text>
</comment>
<dbReference type="InterPro" id="IPR036266">
    <property type="entry name" value="SecA_Wing/Scaffold_sf"/>
</dbReference>
<dbReference type="InterPro" id="IPR004027">
    <property type="entry name" value="SEC_C_motif"/>
</dbReference>
<comment type="cofactor">
    <cofactor evidence="1">
        <name>Zn(2+)</name>
        <dbReference type="ChEBI" id="CHEBI:29105"/>
    </cofactor>
</comment>
<evidence type="ECO:0000256" key="3">
    <source>
        <dbReference type="ARBA" id="ARBA00022448"/>
    </source>
</evidence>
<dbReference type="InterPro" id="IPR044722">
    <property type="entry name" value="SecA_SF2_C"/>
</dbReference>
<evidence type="ECO:0000256" key="13">
    <source>
        <dbReference type="ARBA" id="ARBA00023136"/>
    </source>
</evidence>
<evidence type="ECO:0000313" key="22">
    <source>
        <dbReference type="Proteomes" id="UP000243626"/>
    </source>
</evidence>
<dbReference type="SMART" id="SM00957">
    <property type="entry name" value="SecA_DEAD"/>
    <property type="match status" value="1"/>
</dbReference>
<dbReference type="NCBIfam" id="TIGR00963">
    <property type="entry name" value="secA"/>
    <property type="match status" value="1"/>
</dbReference>
<proteinExistence type="inferred from homology"/>
<dbReference type="PROSITE" id="PS51196">
    <property type="entry name" value="SECA_MOTOR_DEAD"/>
    <property type="match status" value="1"/>
</dbReference>
<dbReference type="InterPro" id="IPR001650">
    <property type="entry name" value="Helicase_C-like"/>
</dbReference>
<feature type="compositionally biased region" description="Basic and acidic residues" evidence="17">
    <location>
        <begin position="789"/>
        <end position="800"/>
    </location>
</feature>
<reference evidence="21 22" key="2">
    <citation type="submission" date="2023-10" db="EMBL/GenBank/DDBJ databases">
        <authorList>
            <person name="Choi B."/>
        </authorList>
    </citation>
    <scope>NUCLEOTIDE SEQUENCE [LARGE SCALE GENOMIC DNA]</scope>
    <source>
        <strain evidence="21 22">UMB0959</strain>
    </source>
</reference>
<evidence type="ECO:0000256" key="5">
    <source>
        <dbReference type="ARBA" id="ARBA00022490"/>
    </source>
</evidence>
<reference evidence="22" key="1">
    <citation type="submission" date="2017-09" db="EMBL/GenBank/DDBJ databases">
        <title>Bacterial strain isolated from the female urinary microbiota.</title>
        <authorList>
            <person name="Thomas-White K."/>
            <person name="Kumar N."/>
            <person name="Forster S."/>
            <person name="Putonti C."/>
            <person name="Lawley T."/>
            <person name="Wolfe A.J."/>
        </authorList>
    </citation>
    <scope>NUCLEOTIDE SEQUENCE [LARGE SCALE GENOMIC DNA]</scope>
    <source>
        <strain evidence="22">UMB0959</strain>
    </source>
</reference>
<dbReference type="InterPro" id="IPR011115">
    <property type="entry name" value="SecA_DEAD"/>
</dbReference>
<dbReference type="PROSITE" id="PS01312">
    <property type="entry name" value="SECA"/>
    <property type="match status" value="1"/>
</dbReference>
<feature type="domain" description="SecA family profile" evidence="20">
    <location>
        <begin position="1"/>
        <end position="577"/>
    </location>
</feature>
<evidence type="ECO:0000259" key="19">
    <source>
        <dbReference type="PROSITE" id="PS51194"/>
    </source>
</evidence>
<feature type="binding site" evidence="14">
    <location>
        <begin position="110"/>
        <end position="114"/>
    </location>
    <ligand>
        <name>ATP</name>
        <dbReference type="ChEBI" id="CHEBI:30616"/>
    </ligand>
</feature>
<organism evidence="21 22">
    <name type="scientific">Nosocomiicoccus massiliensis</name>
    <dbReference type="NCBI Taxonomy" id="1232430"/>
    <lineage>
        <taxon>Bacteria</taxon>
        <taxon>Bacillati</taxon>
        <taxon>Bacillota</taxon>
        <taxon>Bacilli</taxon>
        <taxon>Bacillales</taxon>
        <taxon>Staphylococcaceae</taxon>
        <taxon>Nosocomiicoccus</taxon>
    </lineage>
</organism>
<comment type="catalytic activity">
    <reaction evidence="14">
        <text>ATP + H2O + cellular proteinSide 1 = ADP + phosphate + cellular proteinSide 2.</text>
        <dbReference type="EC" id="7.4.2.8"/>
    </reaction>
</comment>
<feature type="region of interest" description="Disordered" evidence="17">
    <location>
        <begin position="789"/>
        <end position="841"/>
    </location>
</feature>
<evidence type="ECO:0000256" key="7">
    <source>
        <dbReference type="ARBA" id="ARBA00022741"/>
    </source>
</evidence>
<dbReference type="Gene3D" id="3.90.1440.10">
    <property type="entry name" value="SecA, preprotein cross-linking domain"/>
    <property type="match status" value="1"/>
</dbReference>
<dbReference type="GO" id="GO:0006605">
    <property type="term" value="P:protein targeting"/>
    <property type="evidence" value="ECO:0007669"/>
    <property type="project" value="UniProtKB-UniRule"/>
</dbReference>
<keyword evidence="16" id="KW-0175">Coiled coil</keyword>
<accession>A0AAF1BMF1</accession>
<comment type="function">
    <text evidence="14">Part of the Sec protein translocase complex. Interacts with the SecYEG preprotein conducting channel. Has a central role in coupling the hydrolysis of ATP to the transfer of proteins into and across the cell membrane, serving as an ATP-driven molecular motor driving the stepwise translocation of polypeptide chains across the membrane.</text>
</comment>
<keyword evidence="13 14" id="KW-0472">Membrane</keyword>
<dbReference type="PANTHER" id="PTHR30612">
    <property type="entry name" value="SECA INNER MEMBRANE COMPONENT OF SEC PROTEIN SECRETION SYSTEM"/>
    <property type="match status" value="1"/>
</dbReference>
<dbReference type="InterPro" id="IPR011130">
    <property type="entry name" value="SecA_preprotein_X-link_dom"/>
</dbReference>
<evidence type="ECO:0000256" key="15">
    <source>
        <dbReference type="RuleBase" id="RU003874"/>
    </source>
</evidence>
<dbReference type="SUPFAM" id="SSF52540">
    <property type="entry name" value="P-loop containing nucleoside triphosphate hydrolases"/>
    <property type="match status" value="2"/>
</dbReference>
<dbReference type="GO" id="GO:0017038">
    <property type="term" value="P:protein import"/>
    <property type="evidence" value="ECO:0007669"/>
    <property type="project" value="InterPro"/>
</dbReference>
<dbReference type="GO" id="GO:0065002">
    <property type="term" value="P:intracellular protein transmembrane transport"/>
    <property type="evidence" value="ECO:0007669"/>
    <property type="project" value="UniProtKB-UniRule"/>
</dbReference>
<dbReference type="EC" id="7.4.2.8" evidence="14"/>
<gene>
    <name evidence="14 21" type="primary">secA</name>
    <name evidence="21" type="ORF">CJ229_007765</name>
</gene>
<dbReference type="InterPro" id="IPR000185">
    <property type="entry name" value="SecA"/>
</dbReference>
<evidence type="ECO:0000256" key="8">
    <source>
        <dbReference type="ARBA" id="ARBA00022833"/>
    </source>
</evidence>
<evidence type="ECO:0000256" key="2">
    <source>
        <dbReference type="ARBA" id="ARBA00007650"/>
    </source>
</evidence>
<feature type="domain" description="Helicase ATP-binding" evidence="18">
    <location>
        <begin position="94"/>
        <end position="252"/>
    </location>
</feature>
<dbReference type="GO" id="GO:0008564">
    <property type="term" value="F:protein-exporting ATPase activity"/>
    <property type="evidence" value="ECO:0007669"/>
    <property type="project" value="UniProtKB-EC"/>
</dbReference>
<keyword evidence="10 14" id="KW-0653">Protein transport</keyword>